<evidence type="ECO:0000313" key="1">
    <source>
        <dbReference type="EMBL" id="KKB35336.1"/>
    </source>
</evidence>
<evidence type="ECO:0000313" key="2">
    <source>
        <dbReference type="Proteomes" id="UP000031563"/>
    </source>
</evidence>
<dbReference type="AlphaFoldDB" id="A0A0F5HPT9"/>
<keyword evidence="2" id="KW-1185">Reference proteome</keyword>
<gene>
    <name evidence="1" type="ORF">QY95_03470</name>
</gene>
<sequence>MLDPSNALGKVIDLPPLKLLYVQYVGEHLYDYVNAYTTNTFHIYRVIQLNLVYFK</sequence>
<dbReference type="STRING" id="1221996.QY95_03470"/>
<proteinExistence type="predicted"/>
<dbReference type="EMBL" id="JWIR02000073">
    <property type="protein sequence ID" value="KKB35336.1"/>
    <property type="molecule type" value="Genomic_DNA"/>
</dbReference>
<protein>
    <submittedName>
        <fullName evidence="1">Uncharacterized protein</fullName>
    </submittedName>
</protein>
<organism evidence="1 2">
    <name type="scientific">Bacillus thermotolerans</name>
    <name type="common">Quasibacillus thermotolerans</name>
    <dbReference type="NCBI Taxonomy" id="1221996"/>
    <lineage>
        <taxon>Bacteria</taxon>
        <taxon>Bacillati</taxon>
        <taxon>Bacillota</taxon>
        <taxon>Bacilli</taxon>
        <taxon>Bacillales</taxon>
        <taxon>Bacillaceae</taxon>
        <taxon>Bacillus</taxon>
    </lineage>
</organism>
<accession>A0A0F5HPT9</accession>
<comment type="caution">
    <text evidence="1">The sequence shown here is derived from an EMBL/GenBank/DDBJ whole genome shotgun (WGS) entry which is preliminary data.</text>
</comment>
<dbReference type="Proteomes" id="UP000031563">
    <property type="component" value="Unassembled WGS sequence"/>
</dbReference>
<reference evidence="1" key="1">
    <citation type="submission" date="2015-02" db="EMBL/GenBank/DDBJ databases">
        <title>Genome Assembly of Bacillaceae bacterium MTCC 8252.</title>
        <authorList>
            <person name="Verma A."/>
            <person name="Khatri I."/>
            <person name="Mual P."/>
            <person name="Subramanian S."/>
            <person name="Krishnamurthi S."/>
        </authorList>
    </citation>
    <scope>NUCLEOTIDE SEQUENCE [LARGE SCALE GENOMIC DNA]</scope>
    <source>
        <strain evidence="1">MTCC 8252</strain>
    </source>
</reference>
<name>A0A0F5HPT9_BACTR</name>